<dbReference type="PIRSF" id="PIRSF036883">
    <property type="entry name" value="RR_HD-GYP_mod"/>
    <property type="match status" value="1"/>
</dbReference>
<evidence type="ECO:0000313" key="4">
    <source>
        <dbReference type="EMBL" id="BDU77757.1"/>
    </source>
</evidence>
<dbReference type="PANTHER" id="PTHR33525">
    <property type="match status" value="1"/>
</dbReference>
<dbReference type="PROSITE" id="PS51833">
    <property type="entry name" value="HDOD"/>
    <property type="match status" value="1"/>
</dbReference>
<dbReference type="EMBL" id="AP027081">
    <property type="protein sequence ID" value="BDU77757.1"/>
    <property type="molecule type" value="Genomic_DNA"/>
</dbReference>
<feature type="domain" description="Response regulatory" evidence="2">
    <location>
        <begin position="6"/>
        <end position="121"/>
    </location>
</feature>
<dbReference type="Pfam" id="PF08668">
    <property type="entry name" value="HDOD"/>
    <property type="match status" value="1"/>
</dbReference>
<feature type="modified residue" description="4-aspartylphosphate" evidence="1">
    <location>
        <position position="57"/>
    </location>
</feature>
<evidence type="ECO:0000259" key="2">
    <source>
        <dbReference type="PROSITE" id="PS50110"/>
    </source>
</evidence>
<dbReference type="CDD" id="cd00077">
    <property type="entry name" value="HDc"/>
    <property type="match status" value="1"/>
</dbReference>
<dbReference type="InterPro" id="IPR011006">
    <property type="entry name" value="CheY-like_superfamily"/>
</dbReference>
<dbReference type="AlphaFoldDB" id="A0AA48GUB8"/>
<dbReference type="Gene3D" id="1.10.3210.10">
    <property type="entry name" value="Hypothetical protein af1432"/>
    <property type="match status" value="1"/>
</dbReference>
<dbReference type="Pfam" id="PF00072">
    <property type="entry name" value="Response_reg"/>
    <property type="match status" value="1"/>
</dbReference>
<name>A0AA48GUB8_9BACT</name>
<accession>A0AA48GUB8</accession>
<keyword evidence="1" id="KW-0597">Phosphoprotein</keyword>
<dbReference type="SUPFAM" id="SSF109604">
    <property type="entry name" value="HD-domain/PDEase-like"/>
    <property type="match status" value="1"/>
</dbReference>
<dbReference type="InterPro" id="IPR013976">
    <property type="entry name" value="HDOD"/>
</dbReference>
<sequence length="395" mass="41600">MTGRTRILFVDDEPLVLQALERQLRGLRGEWDMAFADSGERALERLSLAPFDVVVADLGMPGMDGTAFLGQVMNRYPGVVRLILTGHSSAAQMLHAEGVAHQYLAKPCEPETLRAVIRSAAGTASAMRNEAVRRILGGVRRLPALPAAYQEIQTLLEEEDVKIADLGRVVKRDPGLAANVLKVVNSAYFGLRQHVSDPADAVAYLGIDTLKGLALVHGVFGQVTDLPAGFSVGGLWSHCLQVALASRGIARHERLPREVQGDCFTGGLLHDVGLLILASALPDAYGAVRGLMASGQDIVAAEMSVLGVHHGEVGAWILGLWALPAPVVQAVAAHHAPPDLDPPGPAGIVSAVEVLSAAHGDGAVFGLVRDPDPGRVQALLGPRAEAWTAALESPD</sequence>
<evidence type="ECO:0000313" key="5">
    <source>
        <dbReference type="Proteomes" id="UP001228113"/>
    </source>
</evidence>
<dbReference type="SMART" id="SM00448">
    <property type="entry name" value="REC"/>
    <property type="match status" value="1"/>
</dbReference>
<protein>
    <submittedName>
        <fullName evidence="4">Signal transduction protein</fullName>
    </submittedName>
</protein>
<evidence type="ECO:0000259" key="3">
    <source>
        <dbReference type="PROSITE" id="PS51833"/>
    </source>
</evidence>
<dbReference type="Gene3D" id="3.40.50.2300">
    <property type="match status" value="1"/>
</dbReference>
<gene>
    <name evidence="4" type="ORF">METESE_27150</name>
</gene>
<keyword evidence="5" id="KW-1185">Reference proteome</keyword>
<dbReference type="InterPro" id="IPR014626">
    <property type="entry name" value="Sig_transdc_resp-reg_put"/>
</dbReference>
<dbReference type="GO" id="GO:0000160">
    <property type="term" value="P:phosphorelay signal transduction system"/>
    <property type="evidence" value="ECO:0007669"/>
    <property type="project" value="InterPro"/>
</dbReference>
<reference evidence="4" key="1">
    <citation type="journal article" date="2023" name="Int. J. Syst. Evol. Microbiol.">
        <title>Mesoterricola silvestris gen. nov., sp. nov., Mesoterricola sediminis sp. nov., Geothrix oryzae sp. nov., Geothrix edaphica sp. nov., Geothrix rubra sp. nov., and Geothrix limicola sp. nov., six novel members of Acidobacteriota isolated from soils.</title>
        <authorList>
            <person name="Itoh H."/>
            <person name="Sugisawa Y."/>
            <person name="Mise K."/>
            <person name="Xu Z."/>
            <person name="Kuniyasu M."/>
            <person name="Ushijima N."/>
            <person name="Kawano K."/>
            <person name="Kobayashi E."/>
            <person name="Shiratori Y."/>
            <person name="Masuda Y."/>
            <person name="Senoo K."/>
        </authorList>
    </citation>
    <scope>NUCLEOTIDE SEQUENCE</scope>
    <source>
        <strain evidence="4">W786</strain>
    </source>
</reference>
<dbReference type="InterPro" id="IPR001789">
    <property type="entry name" value="Sig_transdc_resp-reg_receiver"/>
</dbReference>
<evidence type="ECO:0000256" key="1">
    <source>
        <dbReference type="PROSITE-ProRule" id="PRU00169"/>
    </source>
</evidence>
<dbReference type="SUPFAM" id="SSF52172">
    <property type="entry name" value="CheY-like"/>
    <property type="match status" value="1"/>
</dbReference>
<dbReference type="InterPro" id="IPR052340">
    <property type="entry name" value="RNase_Y/CdgJ"/>
</dbReference>
<organism evidence="4 5">
    <name type="scientific">Mesoterricola sediminis</name>
    <dbReference type="NCBI Taxonomy" id="2927980"/>
    <lineage>
        <taxon>Bacteria</taxon>
        <taxon>Pseudomonadati</taxon>
        <taxon>Acidobacteriota</taxon>
        <taxon>Holophagae</taxon>
        <taxon>Holophagales</taxon>
        <taxon>Holophagaceae</taxon>
        <taxon>Mesoterricola</taxon>
    </lineage>
</organism>
<dbReference type="RefSeq" id="WP_243331424.1">
    <property type="nucleotide sequence ID" value="NZ_AP027081.1"/>
</dbReference>
<dbReference type="KEGG" id="msea:METESE_27150"/>
<dbReference type="CDD" id="cd17569">
    <property type="entry name" value="REC_HupR-like"/>
    <property type="match status" value="1"/>
</dbReference>
<dbReference type="PANTHER" id="PTHR33525:SF3">
    <property type="entry name" value="RIBONUCLEASE Y"/>
    <property type="match status" value="1"/>
</dbReference>
<dbReference type="Proteomes" id="UP001228113">
    <property type="component" value="Chromosome"/>
</dbReference>
<dbReference type="PROSITE" id="PS50110">
    <property type="entry name" value="RESPONSE_REGULATORY"/>
    <property type="match status" value="1"/>
</dbReference>
<feature type="domain" description="HDOD" evidence="3">
    <location>
        <begin position="142"/>
        <end position="337"/>
    </location>
</feature>
<proteinExistence type="predicted"/>
<dbReference type="InterPro" id="IPR003607">
    <property type="entry name" value="HD/PDEase_dom"/>
</dbReference>